<keyword evidence="3" id="KW-0227">DNA damage</keyword>
<dbReference type="SUPFAM" id="SSF57863">
    <property type="entry name" value="ArfGap/RecO-like zinc finger"/>
    <property type="match status" value="1"/>
</dbReference>
<reference evidence="8" key="1">
    <citation type="submission" date="2018-06" db="EMBL/GenBank/DDBJ databases">
        <authorList>
            <person name="Zhirakovskaya E."/>
        </authorList>
    </citation>
    <scope>NUCLEOTIDE SEQUENCE</scope>
</reference>
<dbReference type="SUPFAM" id="SSF50249">
    <property type="entry name" value="Nucleic acid-binding proteins"/>
    <property type="match status" value="1"/>
</dbReference>
<dbReference type="Gene3D" id="1.20.1440.120">
    <property type="entry name" value="Recombination protein O, C-terminal domain"/>
    <property type="match status" value="1"/>
</dbReference>
<evidence type="ECO:0000313" key="8">
    <source>
        <dbReference type="EMBL" id="VAW81110.1"/>
    </source>
</evidence>
<dbReference type="Pfam" id="PF11967">
    <property type="entry name" value="RecO_N"/>
    <property type="match status" value="1"/>
</dbReference>
<comment type="similarity">
    <text evidence="1">Belongs to the RecO family.</text>
</comment>
<evidence type="ECO:0000256" key="4">
    <source>
        <dbReference type="ARBA" id="ARBA00023172"/>
    </source>
</evidence>
<dbReference type="HAMAP" id="MF_00201">
    <property type="entry name" value="RecO"/>
    <property type="match status" value="1"/>
</dbReference>
<dbReference type="Pfam" id="PF02565">
    <property type="entry name" value="RecO_C"/>
    <property type="match status" value="1"/>
</dbReference>
<evidence type="ECO:0000256" key="3">
    <source>
        <dbReference type="ARBA" id="ARBA00022763"/>
    </source>
</evidence>
<dbReference type="PANTHER" id="PTHR33991">
    <property type="entry name" value="DNA REPAIR PROTEIN RECO"/>
    <property type="match status" value="1"/>
</dbReference>
<dbReference type="InterPro" id="IPR022572">
    <property type="entry name" value="DNA_rep/recomb_RecO_N"/>
</dbReference>
<dbReference type="InterPro" id="IPR012340">
    <property type="entry name" value="NA-bd_OB-fold"/>
</dbReference>
<dbReference type="InterPro" id="IPR037278">
    <property type="entry name" value="ARFGAP/RecO"/>
</dbReference>
<evidence type="ECO:0000256" key="1">
    <source>
        <dbReference type="ARBA" id="ARBA00007452"/>
    </source>
</evidence>
<protein>
    <recommendedName>
        <fullName evidence="2">DNA repair protein RecO</fullName>
    </recommendedName>
    <alternativeName>
        <fullName evidence="6">Recombination protein O</fullName>
    </alternativeName>
</protein>
<organism evidence="8">
    <name type="scientific">hydrothermal vent metagenome</name>
    <dbReference type="NCBI Taxonomy" id="652676"/>
    <lineage>
        <taxon>unclassified sequences</taxon>
        <taxon>metagenomes</taxon>
        <taxon>ecological metagenomes</taxon>
    </lineage>
</organism>
<evidence type="ECO:0000256" key="6">
    <source>
        <dbReference type="ARBA" id="ARBA00033409"/>
    </source>
</evidence>
<dbReference type="PANTHER" id="PTHR33991:SF1">
    <property type="entry name" value="DNA REPAIR PROTEIN RECO"/>
    <property type="match status" value="1"/>
</dbReference>
<evidence type="ECO:0000256" key="2">
    <source>
        <dbReference type="ARBA" id="ARBA00021310"/>
    </source>
</evidence>
<dbReference type="AlphaFoldDB" id="A0A3B0YWU0"/>
<sequence length="239" mass="27401">MRKQRNSQSGWILSTRAYRDTSVIADCFSLNYGRVSMIAKGAKQSRSRYRGLLQPFYGIQLSWIEGNSDLFTLIDIEELPQVTVPLAGTALYCGFYINELMTRLLHLHDPHPRLYGVYSHTLQQLMNCDDSTIKHILRIFEKRMLQSIGYALVLNYDTESGEAIQADSLYHYIPEVGPVACRKSDAGFKLHGSTLLALDSEQQMDANGENEGRHLLRFMLKYYLGEKPLKSRELLHNDY</sequence>
<dbReference type="GO" id="GO:0006302">
    <property type="term" value="P:double-strand break repair"/>
    <property type="evidence" value="ECO:0007669"/>
    <property type="project" value="TreeGrafter"/>
</dbReference>
<accession>A0A3B0YWU0</accession>
<dbReference type="GO" id="GO:0043590">
    <property type="term" value="C:bacterial nucleoid"/>
    <property type="evidence" value="ECO:0007669"/>
    <property type="project" value="TreeGrafter"/>
</dbReference>
<dbReference type="EMBL" id="UOFL01000212">
    <property type="protein sequence ID" value="VAW81110.1"/>
    <property type="molecule type" value="Genomic_DNA"/>
</dbReference>
<dbReference type="NCBIfam" id="TIGR00613">
    <property type="entry name" value="reco"/>
    <property type="match status" value="1"/>
</dbReference>
<dbReference type="InterPro" id="IPR042242">
    <property type="entry name" value="RecO_C"/>
</dbReference>
<evidence type="ECO:0000256" key="5">
    <source>
        <dbReference type="ARBA" id="ARBA00023204"/>
    </source>
</evidence>
<keyword evidence="4" id="KW-0233">DNA recombination</keyword>
<name>A0A3B0YWU0_9ZZZZ</name>
<keyword evidence="5" id="KW-0234">DNA repair</keyword>
<dbReference type="GO" id="GO:0006310">
    <property type="term" value="P:DNA recombination"/>
    <property type="evidence" value="ECO:0007669"/>
    <property type="project" value="UniProtKB-KW"/>
</dbReference>
<evidence type="ECO:0000259" key="7">
    <source>
        <dbReference type="Pfam" id="PF11967"/>
    </source>
</evidence>
<dbReference type="InterPro" id="IPR003717">
    <property type="entry name" value="RecO"/>
</dbReference>
<feature type="domain" description="DNA replication/recombination mediator RecO N-terminal" evidence="7">
    <location>
        <begin position="7"/>
        <end position="74"/>
    </location>
</feature>
<gene>
    <name evidence="8" type="ORF">MNBD_GAMMA12-3436</name>
</gene>
<proteinExistence type="inferred from homology"/>
<dbReference type="Gene3D" id="2.40.50.140">
    <property type="entry name" value="Nucleic acid-binding proteins"/>
    <property type="match status" value="1"/>
</dbReference>